<name>A0A653EBI4_9MYCO</name>
<dbReference type="InterPro" id="IPR006171">
    <property type="entry name" value="TOPRIM_dom"/>
</dbReference>
<proteinExistence type="predicted"/>
<feature type="compositionally biased region" description="Polar residues" evidence="1">
    <location>
        <begin position="625"/>
        <end position="638"/>
    </location>
</feature>
<dbReference type="PROSITE" id="PS50880">
    <property type="entry name" value="TOPRIM"/>
    <property type="match status" value="1"/>
</dbReference>
<feature type="region of interest" description="Disordered" evidence="1">
    <location>
        <begin position="684"/>
        <end position="704"/>
    </location>
</feature>
<reference evidence="3" key="1">
    <citation type="submission" date="2019-05" db="EMBL/GenBank/DDBJ databases">
        <authorList>
            <person name="Naeem R."/>
            <person name="Antony C."/>
            <person name="Guan Q."/>
        </authorList>
    </citation>
    <scope>NUCLEOTIDE SEQUENCE</scope>
    <source>
        <strain evidence="3">2</strain>
    </source>
</reference>
<feature type="compositionally biased region" description="Basic and acidic residues" evidence="1">
    <location>
        <begin position="611"/>
        <end position="621"/>
    </location>
</feature>
<feature type="compositionally biased region" description="Polar residues" evidence="1">
    <location>
        <begin position="597"/>
        <end position="607"/>
    </location>
</feature>
<feature type="region of interest" description="Disordered" evidence="1">
    <location>
        <begin position="1"/>
        <end position="26"/>
    </location>
</feature>
<feature type="domain" description="Toprim" evidence="2">
    <location>
        <begin position="148"/>
        <end position="228"/>
    </location>
</feature>
<dbReference type="Pfam" id="PF13362">
    <property type="entry name" value="Toprim_3"/>
    <property type="match status" value="1"/>
</dbReference>
<protein>
    <recommendedName>
        <fullName evidence="2">Toprim domain-containing protein</fullName>
    </recommendedName>
</protein>
<feature type="region of interest" description="Disordered" evidence="1">
    <location>
        <begin position="596"/>
        <end position="670"/>
    </location>
</feature>
<evidence type="ECO:0000313" key="3">
    <source>
        <dbReference type="EMBL" id="VTO94728.1"/>
    </source>
</evidence>
<accession>A0A653EBI4</accession>
<dbReference type="CDD" id="cd01029">
    <property type="entry name" value="TOPRIM_primases"/>
    <property type="match status" value="1"/>
</dbReference>
<dbReference type="InterPro" id="IPR034154">
    <property type="entry name" value="TOPRIM_DnaG/twinkle"/>
</dbReference>
<sequence length="721" mass="77275">MSPGGGRRPPERDRPPVVNRGGETGQVTIHDKAYDRLVAALHAAGRKVIDRGDAAHAQCPAHDDGRPSLSLRRIEGSVLVHCHAGCQASDVLTALNLDMRDLYDDRTGQIYAYGDGRRVRRTADKKFWQSGNTKGRSLFHAERIGAATTVHVVEGEKDVLAVESVGGTAVCSAMGAGKAHLFDWSPLRGREVIIVADRDEPGRKHARDVADIVRGIAASVRIVEAAAGKDAADHIAAGHALDELVDVTPPEVDGAALLDELLAVIKTYVVLPDDHAAVSVALWIATTHALPAFDCAPRLVITSPEKRCGKTRLLDIITGTCHKPLATVDATVAAIFRSLGGEHPRTLIIDEADAIFGSKKVAEQNEDLRKLLNAGHQRGKPALRCVGPAQIPTEFDTFAMAAMAGIGAMPDTVVDRGVNITQRRRASGEKVSQFRARRDGPILAALRDRLAAWAAARINSLSTREPDMPVEDRAADTWEPLIAVADEAGGHWPTTSRQACKALVDRAADTDEDRSLAVKLLADIKAIFADRRVPFLASADLVAELRRVEDSPWNDFELNPSKLAYRLREFGVKPGRNTVGSVRGYAIEAFADAFSRYTRQNPSGPSETTDEQGKSSDRSEPSDGSGCQTDLTRQTETADQIPYLTGQTGSDAPPAKNGSTARKFTPPTGPGRCHKCGFHVATQGHRDGCSAKTRAPIGGITPTTPGMTDRVVAALAKAVER</sequence>
<evidence type="ECO:0000259" key="2">
    <source>
        <dbReference type="PROSITE" id="PS50880"/>
    </source>
</evidence>
<dbReference type="AlphaFoldDB" id="A0A653EBI4"/>
<dbReference type="Gene3D" id="3.40.1360.10">
    <property type="match status" value="1"/>
</dbReference>
<dbReference type="Pfam" id="PF12307">
    <property type="entry name" value="DUF3631"/>
    <property type="match status" value="1"/>
</dbReference>
<organism evidence="3">
    <name type="scientific">Mycobacterium riyadhense</name>
    <dbReference type="NCBI Taxonomy" id="486698"/>
    <lineage>
        <taxon>Bacteria</taxon>
        <taxon>Bacillati</taxon>
        <taxon>Actinomycetota</taxon>
        <taxon>Actinomycetes</taxon>
        <taxon>Mycobacteriales</taxon>
        <taxon>Mycobacteriaceae</taxon>
        <taxon>Mycobacterium</taxon>
    </lineage>
</organism>
<dbReference type="EMBL" id="LR589062">
    <property type="protein sequence ID" value="VTO94728.1"/>
    <property type="molecule type" value="Genomic_DNA"/>
</dbReference>
<dbReference type="SUPFAM" id="SSF56731">
    <property type="entry name" value="DNA primase core"/>
    <property type="match status" value="1"/>
</dbReference>
<dbReference type="InterPro" id="IPR022081">
    <property type="entry name" value="DUF3631"/>
</dbReference>
<gene>
    <name evidence="3" type="ORF">BIN_B_00201</name>
</gene>
<evidence type="ECO:0000256" key="1">
    <source>
        <dbReference type="SAM" id="MobiDB-lite"/>
    </source>
</evidence>